<protein>
    <submittedName>
        <fullName evidence="1">Uncharacterized protein</fullName>
    </submittedName>
</protein>
<gene>
    <name evidence="1" type="ORF">PROFUN_05338</name>
</gene>
<dbReference type="Proteomes" id="UP000241769">
    <property type="component" value="Unassembled WGS sequence"/>
</dbReference>
<evidence type="ECO:0000313" key="2">
    <source>
        <dbReference type="Proteomes" id="UP000241769"/>
    </source>
</evidence>
<proteinExistence type="predicted"/>
<keyword evidence="2" id="KW-1185">Reference proteome</keyword>
<dbReference type="EMBL" id="MDYQ01000031">
    <property type="protein sequence ID" value="PRP86419.1"/>
    <property type="molecule type" value="Genomic_DNA"/>
</dbReference>
<sequence>MLNSDVAEFLYSQADDTIAPPAHERRQKRIAWPYQQASRRPMPRDRNPILYEEVMIFNNLSPVWEDWNTDSGCLMESTPPVNAWQ</sequence>
<organism evidence="1 2">
    <name type="scientific">Planoprotostelium fungivorum</name>
    <dbReference type="NCBI Taxonomy" id="1890364"/>
    <lineage>
        <taxon>Eukaryota</taxon>
        <taxon>Amoebozoa</taxon>
        <taxon>Evosea</taxon>
        <taxon>Variosea</taxon>
        <taxon>Cavosteliida</taxon>
        <taxon>Cavosteliaceae</taxon>
        <taxon>Planoprotostelium</taxon>
    </lineage>
</organism>
<reference evidence="1 2" key="1">
    <citation type="journal article" date="2018" name="Genome Biol. Evol.">
        <title>Multiple Roots of Fruiting Body Formation in Amoebozoa.</title>
        <authorList>
            <person name="Hillmann F."/>
            <person name="Forbes G."/>
            <person name="Novohradska S."/>
            <person name="Ferling I."/>
            <person name="Riege K."/>
            <person name="Groth M."/>
            <person name="Westermann M."/>
            <person name="Marz M."/>
            <person name="Spaller T."/>
            <person name="Winckler T."/>
            <person name="Schaap P."/>
            <person name="Glockner G."/>
        </authorList>
    </citation>
    <scope>NUCLEOTIDE SEQUENCE [LARGE SCALE GENOMIC DNA]</scope>
    <source>
        <strain evidence="1 2">Jena</strain>
    </source>
</reference>
<evidence type="ECO:0000313" key="1">
    <source>
        <dbReference type="EMBL" id="PRP86419.1"/>
    </source>
</evidence>
<dbReference type="InParanoid" id="A0A2P6NR29"/>
<accession>A0A2P6NR29</accession>
<dbReference type="AlphaFoldDB" id="A0A2P6NR29"/>
<comment type="caution">
    <text evidence="1">The sequence shown here is derived from an EMBL/GenBank/DDBJ whole genome shotgun (WGS) entry which is preliminary data.</text>
</comment>
<name>A0A2P6NR29_9EUKA</name>